<dbReference type="NCBIfam" id="TIGR00377">
    <property type="entry name" value="ant_ant_sig"/>
    <property type="match status" value="1"/>
</dbReference>
<dbReference type="InterPro" id="IPR002645">
    <property type="entry name" value="STAS_dom"/>
</dbReference>
<dbReference type="PANTHER" id="PTHR33495:SF2">
    <property type="entry name" value="ANTI-SIGMA FACTOR ANTAGONIST TM_1081-RELATED"/>
    <property type="match status" value="1"/>
</dbReference>
<dbReference type="SUPFAM" id="SSF52091">
    <property type="entry name" value="SpoIIaa-like"/>
    <property type="match status" value="1"/>
</dbReference>
<dbReference type="InterPro" id="IPR003658">
    <property type="entry name" value="Anti-sigma_ant"/>
</dbReference>
<keyword evidence="5" id="KW-1185">Reference proteome</keyword>
<comment type="similarity">
    <text evidence="1 2">Belongs to the anti-sigma-factor antagonist family.</text>
</comment>
<accession>A0ABN6KA23</accession>
<proteinExistence type="inferred from homology"/>
<dbReference type="CDD" id="cd07043">
    <property type="entry name" value="STAS_anti-anti-sigma_factors"/>
    <property type="match status" value="1"/>
</dbReference>
<sequence>MNSMDIQVKDDIRIIKFAGAILKVDSDEIEKELSKLTQTSVKKIILDLTKVHHICSTALGIFVATKRKLKPMNGDIKVIVVDEDLIQLFEITMLDKVFEIFPDLSSALEGFQLDAED</sequence>
<dbReference type="PANTHER" id="PTHR33495">
    <property type="entry name" value="ANTI-SIGMA FACTOR ANTAGONIST TM_1081-RELATED-RELATED"/>
    <property type="match status" value="1"/>
</dbReference>
<name>A0ABN6KA23_9LEPT</name>
<dbReference type="EMBL" id="AP025028">
    <property type="protein sequence ID" value="BDA77780.1"/>
    <property type="molecule type" value="Genomic_DNA"/>
</dbReference>
<evidence type="ECO:0000313" key="4">
    <source>
        <dbReference type="EMBL" id="BDA77780.1"/>
    </source>
</evidence>
<dbReference type="Proteomes" id="UP000245263">
    <property type="component" value="Chromosome 1"/>
</dbReference>
<dbReference type="PROSITE" id="PS50801">
    <property type="entry name" value="STAS"/>
    <property type="match status" value="1"/>
</dbReference>
<feature type="domain" description="STAS" evidence="3">
    <location>
        <begin position="2"/>
        <end position="111"/>
    </location>
</feature>
<reference evidence="4 5" key="1">
    <citation type="submission" date="2021-08" db="EMBL/GenBank/DDBJ databases">
        <title>Complete genome sequence of Leptospira kobayashii strain E30.</title>
        <authorList>
            <person name="Nakao R."/>
            <person name="Nakamura S."/>
            <person name="Masuzawa T."/>
            <person name="Koizumi N."/>
        </authorList>
    </citation>
    <scope>NUCLEOTIDE SEQUENCE [LARGE SCALE GENOMIC DNA]</scope>
    <source>
        <strain evidence="4 5">E30</strain>
    </source>
</reference>
<dbReference type="InterPro" id="IPR036513">
    <property type="entry name" value="STAS_dom_sf"/>
</dbReference>
<evidence type="ECO:0000256" key="2">
    <source>
        <dbReference type="RuleBase" id="RU003749"/>
    </source>
</evidence>
<organism evidence="4 5">
    <name type="scientific">Leptospira kobayashii</name>
    <dbReference type="NCBI Taxonomy" id="1917830"/>
    <lineage>
        <taxon>Bacteria</taxon>
        <taxon>Pseudomonadati</taxon>
        <taxon>Spirochaetota</taxon>
        <taxon>Spirochaetia</taxon>
        <taxon>Leptospirales</taxon>
        <taxon>Leptospiraceae</taxon>
        <taxon>Leptospira</taxon>
    </lineage>
</organism>
<dbReference type="Pfam" id="PF01740">
    <property type="entry name" value="STAS"/>
    <property type="match status" value="1"/>
</dbReference>
<evidence type="ECO:0000259" key="3">
    <source>
        <dbReference type="PROSITE" id="PS50801"/>
    </source>
</evidence>
<evidence type="ECO:0000256" key="1">
    <source>
        <dbReference type="ARBA" id="ARBA00009013"/>
    </source>
</evidence>
<dbReference type="Gene3D" id="3.30.750.24">
    <property type="entry name" value="STAS domain"/>
    <property type="match status" value="1"/>
</dbReference>
<protein>
    <recommendedName>
        <fullName evidence="2">Anti-sigma factor antagonist</fullName>
    </recommendedName>
</protein>
<gene>
    <name evidence="4" type="ORF">LPTSP3_g07100</name>
</gene>
<evidence type="ECO:0000313" key="5">
    <source>
        <dbReference type="Proteomes" id="UP000245263"/>
    </source>
</evidence>